<accession>A0ABT5IQA0</accession>
<sequence length="151" mass="17222">MILYKYYNRKIGVAALSKKTVRFSRASTFNDPFELVTANIYGRAPLYQGAVDEVSRIFCLARNPLNSLMWSHYGDSHRGIVIGYDVKLAKLAECSEYIIPVQYGSVVYTKTKPSDCFFEDGVKRIFESDCGFDVNNIGSLQKAFLYKNQVW</sequence>
<evidence type="ECO:0000313" key="1">
    <source>
        <dbReference type="EMBL" id="MDC7714749.1"/>
    </source>
</evidence>
<protein>
    <submittedName>
        <fullName evidence="1">DUF2971 domain-containing protein</fullName>
    </submittedName>
</protein>
<gene>
    <name evidence="1" type="ORF">PQU96_11545</name>
</gene>
<dbReference type="Pfam" id="PF11185">
    <property type="entry name" value="DUF2971"/>
    <property type="match status" value="1"/>
</dbReference>
<proteinExistence type="predicted"/>
<dbReference type="EMBL" id="JAQQLE010000010">
    <property type="protein sequence ID" value="MDC7714749.1"/>
    <property type="molecule type" value="Genomic_DNA"/>
</dbReference>
<dbReference type="InterPro" id="IPR021352">
    <property type="entry name" value="DUF2971"/>
</dbReference>
<reference evidence="1 2" key="1">
    <citation type="submission" date="2023-01" db="EMBL/GenBank/DDBJ databases">
        <title>Novel species of the genus Vogesella isolated from rivers.</title>
        <authorList>
            <person name="Lu H."/>
        </authorList>
    </citation>
    <scope>NUCLEOTIDE SEQUENCE [LARGE SCALE GENOMIC DNA]</scope>
    <source>
        <strain evidence="1 2">LYT5W</strain>
    </source>
</reference>
<dbReference type="RefSeq" id="WP_272772499.1">
    <property type="nucleotide sequence ID" value="NZ_JAQQLE010000010.1"/>
</dbReference>
<dbReference type="Proteomes" id="UP001222030">
    <property type="component" value="Unassembled WGS sequence"/>
</dbReference>
<name>A0ABT5IQA0_9NEIS</name>
<evidence type="ECO:0000313" key="2">
    <source>
        <dbReference type="Proteomes" id="UP001222030"/>
    </source>
</evidence>
<organism evidence="1 2">
    <name type="scientific">Vogesella margarita</name>
    <dbReference type="NCBI Taxonomy" id="2984199"/>
    <lineage>
        <taxon>Bacteria</taxon>
        <taxon>Pseudomonadati</taxon>
        <taxon>Pseudomonadota</taxon>
        <taxon>Betaproteobacteria</taxon>
        <taxon>Neisseriales</taxon>
        <taxon>Chromobacteriaceae</taxon>
        <taxon>Vogesella</taxon>
    </lineage>
</organism>
<keyword evidence="2" id="KW-1185">Reference proteome</keyword>
<comment type="caution">
    <text evidence="1">The sequence shown here is derived from an EMBL/GenBank/DDBJ whole genome shotgun (WGS) entry which is preliminary data.</text>
</comment>